<dbReference type="Gene3D" id="1.20.1250.20">
    <property type="entry name" value="MFS general substrate transporter like domains"/>
    <property type="match status" value="2"/>
</dbReference>
<proteinExistence type="predicted"/>
<dbReference type="GeneID" id="9799825"/>
<reference evidence="4 5" key="1">
    <citation type="submission" date="2019-12" db="EMBL/GenBank/DDBJ databases">
        <title>Chromosome-level assembly of the Caenorhabditis remanei genome.</title>
        <authorList>
            <person name="Teterina A.A."/>
            <person name="Willis J.H."/>
            <person name="Phillips P.C."/>
        </authorList>
    </citation>
    <scope>NUCLEOTIDE SEQUENCE [LARGE SCALE GENOMIC DNA]</scope>
    <source>
        <strain evidence="4 5">PX506</strain>
        <tissue evidence="4">Whole organism</tissue>
    </source>
</reference>
<protein>
    <recommendedName>
        <fullName evidence="3">Major facilitator superfamily (MFS) profile domain-containing protein</fullName>
    </recommendedName>
</protein>
<evidence type="ECO:0000256" key="2">
    <source>
        <dbReference type="SAM" id="Phobius"/>
    </source>
</evidence>
<dbReference type="SUPFAM" id="SSF103473">
    <property type="entry name" value="MFS general substrate transporter"/>
    <property type="match status" value="1"/>
</dbReference>
<feature type="transmembrane region" description="Helical" evidence="2">
    <location>
        <begin position="183"/>
        <end position="204"/>
    </location>
</feature>
<dbReference type="GO" id="GO:0016020">
    <property type="term" value="C:membrane"/>
    <property type="evidence" value="ECO:0007669"/>
    <property type="project" value="UniProtKB-SubCell"/>
</dbReference>
<dbReference type="InterPro" id="IPR036259">
    <property type="entry name" value="MFS_trans_sf"/>
</dbReference>
<dbReference type="Proteomes" id="UP000483820">
    <property type="component" value="Chromosome V"/>
</dbReference>
<keyword evidence="2" id="KW-0472">Membrane</keyword>
<comment type="caution">
    <text evidence="4">The sequence shown here is derived from an EMBL/GenBank/DDBJ whole genome shotgun (WGS) entry which is preliminary data.</text>
</comment>
<keyword evidence="2" id="KW-0812">Transmembrane</keyword>
<dbReference type="PANTHER" id="PTHR45757">
    <property type="entry name" value="PROTEIN CBG23364-RELATED"/>
    <property type="match status" value="1"/>
</dbReference>
<feature type="transmembrane region" description="Helical" evidence="2">
    <location>
        <begin position="12"/>
        <end position="35"/>
    </location>
</feature>
<dbReference type="RefSeq" id="XP_003101522.2">
    <property type="nucleotide sequence ID" value="XM_003101474.2"/>
</dbReference>
<dbReference type="PROSITE" id="PS50850">
    <property type="entry name" value="MFS"/>
    <property type="match status" value="1"/>
</dbReference>
<name>A0A6A5G4Z7_CAERE</name>
<feature type="transmembrane region" description="Helical" evidence="2">
    <location>
        <begin position="117"/>
        <end position="139"/>
    </location>
</feature>
<dbReference type="InterPro" id="IPR011701">
    <property type="entry name" value="MFS"/>
</dbReference>
<evidence type="ECO:0000313" key="5">
    <source>
        <dbReference type="Proteomes" id="UP000483820"/>
    </source>
</evidence>
<dbReference type="AlphaFoldDB" id="A0A6A5G4Z7"/>
<feature type="transmembrane region" description="Helical" evidence="2">
    <location>
        <begin position="377"/>
        <end position="402"/>
    </location>
</feature>
<dbReference type="PANTHER" id="PTHR45757:SF29">
    <property type="entry name" value="MAJOR FACILITATOR SUPERFAMILY (MFS) PROFILE DOMAIN-CONTAINING PROTEIN"/>
    <property type="match status" value="1"/>
</dbReference>
<comment type="subcellular location">
    <subcellularLocation>
        <location evidence="1">Membrane</location>
        <topology evidence="1">Multi-pass membrane protein</topology>
    </subcellularLocation>
</comment>
<keyword evidence="2" id="KW-1133">Transmembrane helix</keyword>
<evidence type="ECO:0000259" key="3">
    <source>
        <dbReference type="PROSITE" id="PS50850"/>
    </source>
</evidence>
<gene>
    <name evidence="4" type="ORF">GCK72_016418</name>
</gene>
<dbReference type="InterPro" id="IPR020846">
    <property type="entry name" value="MFS_dom"/>
</dbReference>
<organism evidence="4 5">
    <name type="scientific">Caenorhabditis remanei</name>
    <name type="common">Caenorhabditis vulgaris</name>
    <dbReference type="NCBI Taxonomy" id="31234"/>
    <lineage>
        <taxon>Eukaryota</taxon>
        <taxon>Metazoa</taxon>
        <taxon>Ecdysozoa</taxon>
        <taxon>Nematoda</taxon>
        <taxon>Chromadorea</taxon>
        <taxon>Rhabditida</taxon>
        <taxon>Rhabditina</taxon>
        <taxon>Rhabditomorpha</taxon>
        <taxon>Rhabditoidea</taxon>
        <taxon>Rhabditidae</taxon>
        <taxon>Peloderinae</taxon>
        <taxon>Caenorhabditis</taxon>
    </lineage>
</organism>
<dbReference type="EMBL" id="WUAV01000005">
    <property type="protein sequence ID" value="KAF1749873.1"/>
    <property type="molecule type" value="Genomic_DNA"/>
</dbReference>
<evidence type="ECO:0000256" key="1">
    <source>
        <dbReference type="ARBA" id="ARBA00004141"/>
    </source>
</evidence>
<dbReference type="CTD" id="9799825"/>
<evidence type="ECO:0000313" key="4">
    <source>
        <dbReference type="EMBL" id="KAF1749873.1"/>
    </source>
</evidence>
<sequence>MPYFGNSYRYLILFVAFFCLVSVCSNYIIINFTFICMSEDTSETVLVNDTLKSIYDYDPEQKKYIMWAVGTGTVIGTIPTNWLVVNYGAKWPFLIAGLVSAGSTVMIPFAAKNSYFLLLFLRFLQGLAYSTDFAAIGIITVRWAPLREVAFFIALLTCFTGVSSMITNSATGLICQSSFGWQYSYYIHGFVGIILFAFWAGIYVDDPQESTRISKRELSRINKNKSAAHLESKAEIPYLKIFTSPVILIVWVNAFFEMTAVIFFATYMPIYLHEVLKFPIQTTGFYVAVILGMNIPLRLVAAAFSDRITCISEKLKIRVFNTLSVGISGLALTGIGFIPAEENLLSFACITTVMMFVALNVGGFYKCAALHARQFAHIVIAAIQFTKCLALFSAPGLVAFFVKTETSREEWIPVFLSLGLAMFVANLGSLYYFTDKPAEWTGYKKETYTEVPVDEAKC</sequence>
<feature type="domain" description="Major facilitator superfamily (MFS) profile" evidence="3">
    <location>
        <begin position="11"/>
        <end position="437"/>
    </location>
</feature>
<feature type="transmembrane region" description="Helical" evidence="2">
    <location>
        <begin position="64"/>
        <end position="84"/>
    </location>
</feature>
<dbReference type="KEGG" id="crq:GCK72_016418"/>
<feature type="transmembrane region" description="Helical" evidence="2">
    <location>
        <begin position="151"/>
        <end position="171"/>
    </location>
</feature>
<accession>A0A6A5G4Z7</accession>
<feature type="transmembrane region" description="Helical" evidence="2">
    <location>
        <begin position="344"/>
        <end position="365"/>
    </location>
</feature>
<dbReference type="Pfam" id="PF07690">
    <property type="entry name" value="MFS_1"/>
    <property type="match status" value="1"/>
</dbReference>
<feature type="transmembrane region" description="Helical" evidence="2">
    <location>
        <begin position="246"/>
        <end position="272"/>
    </location>
</feature>
<feature type="transmembrane region" description="Helical" evidence="2">
    <location>
        <begin position="284"/>
        <end position="305"/>
    </location>
</feature>
<feature type="transmembrane region" description="Helical" evidence="2">
    <location>
        <begin position="91"/>
        <end position="111"/>
    </location>
</feature>
<feature type="transmembrane region" description="Helical" evidence="2">
    <location>
        <begin position="317"/>
        <end position="338"/>
    </location>
</feature>
<feature type="transmembrane region" description="Helical" evidence="2">
    <location>
        <begin position="414"/>
        <end position="434"/>
    </location>
</feature>
<dbReference type="GO" id="GO:0022857">
    <property type="term" value="F:transmembrane transporter activity"/>
    <property type="evidence" value="ECO:0007669"/>
    <property type="project" value="InterPro"/>
</dbReference>